<dbReference type="Proteomes" id="UP001211894">
    <property type="component" value="Unassembled WGS sequence"/>
</dbReference>
<dbReference type="RefSeq" id="WP_271340438.1">
    <property type="nucleotide sequence ID" value="NZ_JAQKAB010000004.1"/>
</dbReference>
<evidence type="ECO:0000259" key="3">
    <source>
        <dbReference type="Pfam" id="PF00171"/>
    </source>
</evidence>
<dbReference type="Gene3D" id="3.40.605.10">
    <property type="entry name" value="Aldehyde Dehydrogenase, Chain A, domain 1"/>
    <property type="match status" value="1"/>
</dbReference>
<name>A0ABT4X3C6_9BACI</name>
<evidence type="ECO:0000256" key="2">
    <source>
        <dbReference type="ARBA" id="ARBA00023002"/>
    </source>
</evidence>
<dbReference type="InterPro" id="IPR012394">
    <property type="entry name" value="Aldehyde_DH_NAD(P)"/>
</dbReference>
<evidence type="ECO:0000313" key="4">
    <source>
        <dbReference type="EMBL" id="MDA7026592.1"/>
    </source>
</evidence>
<proteinExistence type="inferred from homology"/>
<evidence type="ECO:0000256" key="1">
    <source>
        <dbReference type="ARBA" id="ARBA00009986"/>
    </source>
</evidence>
<dbReference type="InterPro" id="IPR016161">
    <property type="entry name" value="Ald_DH/histidinol_DH"/>
</dbReference>
<dbReference type="PANTHER" id="PTHR43570">
    <property type="entry name" value="ALDEHYDE DEHYDROGENASE"/>
    <property type="match status" value="1"/>
</dbReference>
<dbReference type="Gene3D" id="3.40.309.10">
    <property type="entry name" value="Aldehyde Dehydrogenase, Chain A, domain 2"/>
    <property type="match status" value="1"/>
</dbReference>
<protein>
    <submittedName>
        <fullName evidence="4">Aldehyde dehydrogenase family protein</fullName>
    </submittedName>
</protein>
<dbReference type="SUPFAM" id="SSF53720">
    <property type="entry name" value="ALDH-like"/>
    <property type="match status" value="1"/>
</dbReference>
<evidence type="ECO:0000313" key="5">
    <source>
        <dbReference type="Proteomes" id="UP001211894"/>
    </source>
</evidence>
<organism evidence="4 5">
    <name type="scientific">Bacillus changyiensis</name>
    <dbReference type="NCBI Taxonomy" id="3004103"/>
    <lineage>
        <taxon>Bacteria</taxon>
        <taxon>Bacillati</taxon>
        <taxon>Bacillota</taxon>
        <taxon>Bacilli</taxon>
        <taxon>Bacillales</taxon>
        <taxon>Bacillaceae</taxon>
        <taxon>Bacillus</taxon>
    </lineage>
</organism>
<dbReference type="InterPro" id="IPR016163">
    <property type="entry name" value="Ald_DH_C"/>
</dbReference>
<accession>A0ABT4X3C6</accession>
<comment type="similarity">
    <text evidence="1">Belongs to the aldehyde dehydrogenase family.</text>
</comment>
<feature type="domain" description="Aldehyde dehydrogenase" evidence="3">
    <location>
        <begin position="134"/>
        <end position="357"/>
    </location>
</feature>
<dbReference type="PROSITE" id="PS00070">
    <property type="entry name" value="ALDEHYDE_DEHYDR_CYS"/>
    <property type="match status" value="1"/>
</dbReference>
<keyword evidence="5" id="KW-1185">Reference proteome</keyword>
<dbReference type="InterPro" id="IPR016160">
    <property type="entry name" value="Ald_DH_CS_CYS"/>
</dbReference>
<keyword evidence="2" id="KW-0560">Oxidoreductase</keyword>
<dbReference type="EMBL" id="JAQKAB010000004">
    <property type="protein sequence ID" value="MDA7026592.1"/>
    <property type="molecule type" value="Genomic_DNA"/>
</dbReference>
<dbReference type="PANTHER" id="PTHR43570:SF16">
    <property type="entry name" value="ALDEHYDE DEHYDROGENASE TYPE III, ISOFORM Q"/>
    <property type="match status" value="1"/>
</dbReference>
<reference evidence="4 5" key="1">
    <citation type="submission" date="2023-01" db="EMBL/GenBank/DDBJ databases">
        <title>Bacillus changyiensis sp. nov., isolated from a coastal deposit.</title>
        <authorList>
            <person name="Xiao G."/>
            <person name="Lai Q."/>
            <person name="Hu Z."/>
            <person name="Shao Z."/>
        </authorList>
    </citation>
    <scope>NUCLEOTIDE SEQUENCE [LARGE SCALE GENOMIC DNA]</scope>
    <source>
        <strain evidence="4 5">CLL-7-23</strain>
    </source>
</reference>
<dbReference type="Pfam" id="PF00171">
    <property type="entry name" value="Aldedh"/>
    <property type="match status" value="1"/>
</dbReference>
<gene>
    <name evidence="4" type="ORF">PJ311_08205</name>
</gene>
<comment type="caution">
    <text evidence="4">The sequence shown here is derived from an EMBL/GenBank/DDBJ whole genome shotgun (WGS) entry which is preliminary data.</text>
</comment>
<dbReference type="InterPro" id="IPR015590">
    <property type="entry name" value="Aldehyde_DH_dom"/>
</dbReference>
<sequence length="392" mass="45206">MDPFLEKLNLISHKMKQHKNELRTILMEISTSESADYEICSSIDVLEQAARELQYMKRDTVQKVAIFHPTNSILYSYVLYAIIPGFYCKSISLRPSTSSQSPTMKIHNFFKKYTNFNIEIEPIGYVEFKKKTSDAEVVVFTGNYYNGLSVQKDYPNALFIFFGSGLNPFVIGAEADMEYTAAKAVEARLFNSGQDCMCPDLFFVHRSQKKRFIKCLLQQLKEIQASGRMSDKVRNSNYQELVLQTEIYLNDYEDRIVYGGQVDVAKNWIEPSVLVSDIKDMPRCEEHFAPIFNIVSYENAFEVLDWLTDTNQLESSFGVSIFGQADLAEKLKKHYTVSLNQTLFDIENGHQPFGGYGPKASYVKYKDRLESRPILLSKEVNRVFHQYPIRVH</sequence>
<dbReference type="InterPro" id="IPR016162">
    <property type="entry name" value="Ald_DH_N"/>
</dbReference>